<dbReference type="InterPro" id="IPR036869">
    <property type="entry name" value="J_dom_sf"/>
</dbReference>
<dbReference type="Gene3D" id="1.10.287.110">
    <property type="entry name" value="DnaJ domain"/>
    <property type="match status" value="1"/>
</dbReference>
<accession>A0ABX0S3F4</accession>
<dbReference type="Proteomes" id="UP001165941">
    <property type="component" value="Unassembled WGS sequence"/>
</dbReference>
<dbReference type="PRINTS" id="PR00625">
    <property type="entry name" value="JDOMAIN"/>
</dbReference>
<comment type="caution">
    <text evidence="2">The sequence shown here is derived from an EMBL/GenBank/DDBJ whole genome shotgun (WGS) entry which is preliminary data.</text>
</comment>
<dbReference type="PANTHER" id="PTHR44665">
    <property type="entry name" value="DNAJ HOMOLOG SUBFAMILY C MEMBER 14"/>
    <property type="match status" value="1"/>
</dbReference>
<dbReference type="InterPro" id="IPR052317">
    <property type="entry name" value="Viral_replicn-host_int_reg"/>
</dbReference>
<organism evidence="2 3">
    <name type="scientific">Pontoporia blainvillei</name>
    <name type="common">Franciscana</name>
    <name type="synonym">Delphinus blainvillei</name>
    <dbReference type="NCBI Taxonomy" id="48723"/>
    <lineage>
        <taxon>Eukaryota</taxon>
        <taxon>Metazoa</taxon>
        <taxon>Chordata</taxon>
        <taxon>Craniata</taxon>
        <taxon>Vertebrata</taxon>
        <taxon>Euteleostomi</taxon>
        <taxon>Mammalia</taxon>
        <taxon>Eutheria</taxon>
        <taxon>Laurasiatheria</taxon>
        <taxon>Artiodactyla</taxon>
        <taxon>Whippomorpha</taxon>
        <taxon>Cetacea</taxon>
        <taxon>Odontoceti</taxon>
        <taxon>Pontoporiidae</taxon>
        <taxon>Pontoporia</taxon>
    </lineage>
</organism>
<sequence length="243" mass="27842">MKSWKRNVMRRNLLSFPVVFHVCPVEGNLRSGDKGTAFQPRRALGRVDAEIPDPLVDIGWVGTGVGQMSAEDWECGLILLRDSRPWQQLVRIVQRGWLELPWVTQRTHRQGNAPVASGRYCQPEEEVARLLTTAGLPEDELKPFHVLEVEATASDAELKKAYRQPAVMVHPDKNHHPRAEEALKVLRAAWDIVSNPERRKEYEMKRMAENELSRSVNEFLSKLQDDLKEAMKTMMHSRCQGKT</sequence>
<keyword evidence="3" id="KW-1185">Reference proteome</keyword>
<name>A0ABX0S3F4_PONBL</name>
<dbReference type="Pfam" id="PF00226">
    <property type="entry name" value="DnaJ"/>
    <property type="match status" value="1"/>
</dbReference>
<dbReference type="EMBL" id="PGGH01120185">
    <property type="protein sequence ID" value="NIG59649.1"/>
    <property type="molecule type" value="Genomic_DNA"/>
</dbReference>
<protein>
    <submittedName>
        <fullName evidence="2">DnaJ-like</fullName>
    </submittedName>
</protein>
<evidence type="ECO:0000313" key="3">
    <source>
        <dbReference type="Proteomes" id="UP001165941"/>
    </source>
</evidence>
<dbReference type="PROSITE" id="PS50076">
    <property type="entry name" value="DNAJ_2"/>
    <property type="match status" value="1"/>
</dbReference>
<evidence type="ECO:0000313" key="2">
    <source>
        <dbReference type="EMBL" id="NIG59649.1"/>
    </source>
</evidence>
<dbReference type="CDD" id="cd06257">
    <property type="entry name" value="DnaJ"/>
    <property type="match status" value="1"/>
</dbReference>
<dbReference type="PANTHER" id="PTHR44665:SF1">
    <property type="entry name" value="DNAJ HOMOLOG SUBFAMILY C MEMBER 14"/>
    <property type="match status" value="1"/>
</dbReference>
<reference evidence="2" key="1">
    <citation type="submission" date="2018-05" db="EMBL/GenBank/DDBJ databases">
        <authorList>
            <person name="Pedro S.L.S."/>
            <person name="Freitas R.C."/>
            <person name="Barreto A.S."/>
            <person name="Lima A.O.S."/>
        </authorList>
    </citation>
    <scope>NUCLEOTIDE SEQUENCE</scope>
    <source>
        <strain evidence="2">BP203</strain>
        <tissue evidence="2">Muscle</tissue>
    </source>
</reference>
<dbReference type="SUPFAM" id="SSF46565">
    <property type="entry name" value="Chaperone J-domain"/>
    <property type="match status" value="1"/>
</dbReference>
<dbReference type="SMART" id="SM00271">
    <property type="entry name" value="DnaJ"/>
    <property type="match status" value="1"/>
</dbReference>
<evidence type="ECO:0000259" key="1">
    <source>
        <dbReference type="PROSITE" id="PS50076"/>
    </source>
</evidence>
<gene>
    <name evidence="2" type="ORF">BU61_3189</name>
</gene>
<feature type="domain" description="J" evidence="1">
    <location>
        <begin position="142"/>
        <end position="206"/>
    </location>
</feature>
<proteinExistence type="predicted"/>
<dbReference type="InterPro" id="IPR001623">
    <property type="entry name" value="DnaJ_domain"/>
</dbReference>